<dbReference type="KEGG" id="talb:FTW19_16260"/>
<feature type="transmembrane region" description="Helical" evidence="6">
    <location>
        <begin position="68"/>
        <end position="85"/>
    </location>
</feature>
<keyword evidence="3 6" id="KW-0812">Transmembrane</keyword>
<gene>
    <name evidence="8" type="ORF">FTW19_16260</name>
</gene>
<feature type="transmembrane region" description="Helical" evidence="6">
    <location>
        <begin position="97"/>
        <end position="116"/>
    </location>
</feature>
<dbReference type="InterPro" id="IPR037185">
    <property type="entry name" value="EmrE-like"/>
</dbReference>
<dbReference type="SUPFAM" id="SSF103481">
    <property type="entry name" value="Multidrug resistance efflux transporter EmrE"/>
    <property type="match status" value="2"/>
</dbReference>
<reference evidence="8 9" key="1">
    <citation type="submission" date="2019-08" db="EMBL/GenBank/DDBJ databases">
        <title>Complete genome sequence of Terriglobus albidus strain ORNL.</title>
        <authorList>
            <person name="Podar M."/>
        </authorList>
    </citation>
    <scope>NUCLEOTIDE SEQUENCE [LARGE SCALE GENOMIC DNA]</scope>
    <source>
        <strain evidence="8 9">ORNL</strain>
    </source>
</reference>
<organism evidence="8 9">
    <name type="scientific">Terriglobus albidus</name>
    <dbReference type="NCBI Taxonomy" id="1592106"/>
    <lineage>
        <taxon>Bacteria</taxon>
        <taxon>Pseudomonadati</taxon>
        <taxon>Acidobacteriota</taxon>
        <taxon>Terriglobia</taxon>
        <taxon>Terriglobales</taxon>
        <taxon>Acidobacteriaceae</taxon>
        <taxon>Terriglobus</taxon>
    </lineage>
</organism>
<proteinExistence type="predicted"/>
<dbReference type="EMBL" id="CP042806">
    <property type="protein sequence ID" value="QEE29415.1"/>
    <property type="molecule type" value="Genomic_DNA"/>
</dbReference>
<feature type="transmembrane region" description="Helical" evidence="6">
    <location>
        <begin position="184"/>
        <end position="206"/>
    </location>
</feature>
<feature type="transmembrane region" description="Helical" evidence="6">
    <location>
        <begin position="37"/>
        <end position="56"/>
    </location>
</feature>
<dbReference type="OrthoDB" id="111528at2"/>
<evidence type="ECO:0000256" key="5">
    <source>
        <dbReference type="ARBA" id="ARBA00023136"/>
    </source>
</evidence>
<evidence type="ECO:0000313" key="8">
    <source>
        <dbReference type="EMBL" id="QEE29415.1"/>
    </source>
</evidence>
<feature type="transmembrane region" description="Helical" evidence="6">
    <location>
        <begin position="251"/>
        <end position="268"/>
    </location>
</feature>
<evidence type="ECO:0000256" key="4">
    <source>
        <dbReference type="ARBA" id="ARBA00022989"/>
    </source>
</evidence>
<dbReference type="RefSeq" id="WP_147648607.1">
    <property type="nucleotide sequence ID" value="NZ_CP042806.1"/>
</dbReference>
<keyword evidence="5 6" id="KW-0472">Membrane</keyword>
<sequence length="306" mass="32269">MAPSRNRASGFLACAAAGTFWGMGFYFGKIALAEMAVGHMVFYRFLFATLAMLPVVLTRRPGLSRPEWGILLLGTFLGIPLQFLLQFKGLSLTTVSHAALMVGTMPVILAVGATLFAHERLDWVGWSSLAVSTTGAALIATGGRHSHAAGDPTLAGDMLVVLSLLIALFWVLCNKRLMGSHSALVVTAYSLLSGMLMLCLIVPAMYGLPPVHGVSLKAWLALAASGLLCTAASTFLWNYGIAHVPASQAGVFLNMEPLMGSILGVTLLRETLGPTGITGGMLILIAAITLTTKSRARVKEPDCIPT</sequence>
<evidence type="ECO:0000259" key="7">
    <source>
        <dbReference type="Pfam" id="PF00892"/>
    </source>
</evidence>
<protein>
    <submittedName>
        <fullName evidence="8">DMT family transporter</fullName>
    </submittedName>
</protein>
<evidence type="ECO:0000313" key="9">
    <source>
        <dbReference type="Proteomes" id="UP000321820"/>
    </source>
</evidence>
<name>A0A5B9EE70_9BACT</name>
<feature type="domain" description="EamA" evidence="7">
    <location>
        <begin position="9"/>
        <end position="140"/>
    </location>
</feature>
<dbReference type="AlphaFoldDB" id="A0A5B9EE70"/>
<dbReference type="InterPro" id="IPR051258">
    <property type="entry name" value="Diverse_Substrate_Transporter"/>
</dbReference>
<comment type="subcellular location">
    <subcellularLocation>
        <location evidence="1">Cell membrane</location>
        <topology evidence="1">Multi-pass membrane protein</topology>
    </subcellularLocation>
</comment>
<dbReference type="Proteomes" id="UP000321820">
    <property type="component" value="Chromosome"/>
</dbReference>
<feature type="domain" description="EamA" evidence="7">
    <location>
        <begin position="155"/>
        <end position="291"/>
    </location>
</feature>
<feature type="transmembrane region" description="Helical" evidence="6">
    <location>
        <begin position="274"/>
        <end position="292"/>
    </location>
</feature>
<keyword evidence="4 6" id="KW-1133">Transmembrane helix</keyword>
<feature type="transmembrane region" description="Helical" evidence="6">
    <location>
        <begin position="218"/>
        <end position="239"/>
    </location>
</feature>
<dbReference type="InterPro" id="IPR000620">
    <property type="entry name" value="EamA_dom"/>
</dbReference>
<dbReference type="Pfam" id="PF00892">
    <property type="entry name" value="EamA"/>
    <property type="match status" value="2"/>
</dbReference>
<evidence type="ECO:0000256" key="1">
    <source>
        <dbReference type="ARBA" id="ARBA00004651"/>
    </source>
</evidence>
<accession>A0A5B9EE70</accession>
<evidence type="ECO:0000256" key="6">
    <source>
        <dbReference type="SAM" id="Phobius"/>
    </source>
</evidence>
<feature type="transmembrane region" description="Helical" evidence="6">
    <location>
        <begin position="12"/>
        <end position="31"/>
    </location>
</feature>
<keyword evidence="2" id="KW-1003">Cell membrane</keyword>
<dbReference type="PANTHER" id="PTHR42920">
    <property type="entry name" value="OS03G0707200 PROTEIN-RELATED"/>
    <property type="match status" value="1"/>
</dbReference>
<feature type="transmembrane region" description="Helical" evidence="6">
    <location>
        <begin position="123"/>
        <end position="142"/>
    </location>
</feature>
<evidence type="ECO:0000256" key="2">
    <source>
        <dbReference type="ARBA" id="ARBA00022475"/>
    </source>
</evidence>
<dbReference type="PANTHER" id="PTHR42920:SF5">
    <property type="entry name" value="EAMA DOMAIN-CONTAINING PROTEIN"/>
    <property type="match status" value="1"/>
</dbReference>
<evidence type="ECO:0000256" key="3">
    <source>
        <dbReference type="ARBA" id="ARBA00022692"/>
    </source>
</evidence>
<dbReference type="GO" id="GO:0005886">
    <property type="term" value="C:plasma membrane"/>
    <property type="evidence" value="ECO:0007669"/>
    <property type="project" value="UniProtKB-SubCell"/>
</dbReference>
<keyword evidence="9" id="KW-1185">Reference proteome</keyword>
<feature type="transmembrane region" description="Helical" evidence="6">
    <location>
        <begin position="154"/>
        <end position="172"/>
    </location>
</feature>